<feature type="region of interest" description="Disordered" evidence="13">
    <location>
        <begin position="586"/>
        <end position="640"/>
    </location>
</feature>
<dbReference type="InterPro" id="IPR014851">
    <property type="entry name" value="BCS1_N"/>
</dbReference>
<dbReference type="InterPro" id="IPR003593">
    <property type="entry name" value="AAA+_ATPase"/>
</dbReference>
<dbReference type="InterPro" id="IPR050747">
    <property type="entry name" value="Mitochondrial_chaperone_BCS1"/>
</dbReference>
<keyword evidence="17" id="KW-1185">Reference proteome</keyword>
<keyword evidence="5" id="KW-0999">Mitochondrion inner membrane</keyword>
<feature type="compositionally biased region" description="Basic and acidic residues" evidence="13">
    <location>
        <begin position="588"/>
        <end position="634"/>
    </location>
</feature>
<evidence type="ECO:0000256" key="5">
    <source>
        <dbReference type="ARBA" id="ARBA00022792"/>
    </source>
</evidence>
<evidence type="ECO:0000256" key="7">
    <source>
        <dbReference type="ARBA" id="ARBA00022840"/>
    </source>
</evidence>
<evidence type="ECO:0000259" key="15">
    <source>
        <dbReference type="SMART" id="SM01024"/>
    </source>
</evidence>
<comment type="caution">
    <text evidence="16">The sequence shown here is derived from an EMBL/GenBank/DDBJ whole genome shotgun (WGS) entry which is preliminary data.</text>
</comment>
<dbReference type="EMBL" id="JBBXMP010000068">
    <property type="protein sequence ID" value="KAL0064048.1"/>
    <property type="molecule type" value="Genomic_DNA"/>
</dbReference>
<sequence length="640" mass="72670">MDLPIQQILSGLAKVATDSSSTINATELLEGILNATSESTNATQQSSSKSFLESSMPGSILAFVPFLFSFSALRDWLKVFLIGGLLETCRRWYGYFYELTVESFWMSATFDEDDTSYQWIMVWLSTQPSWAKIRQVEVKTYSYGTDNTAIGLDDEEDEDATNSRRMFYIPSPSKTYTLWYKGRYLTITRSQEQGRWGKESRLQLTLMTRNPKLLAELLKEARKAYMKVTEDKMCIWAADSTNDWRQVARREKRSLKSIVLDPGIKDTILEDARDFLNSKKWYTERGIPFRRGYLLYGAPGSGKTSLIHSLAGELELDVYIISLSRIGLDDSGLNSLINELPERCVALMEDIDAAFTHGLTRETDEEEKRLGDKEDEEEDDEKKDKKKEEAKVTSPSSRVSLSGLLNALDGISAQEGRILFATTNKYSSLDPALCRPGRMDLHIEFKLASQYQAKELFKRFYNPNDDAHEDDEEVEEKTKRPTKKSSGSDSEKPVDDSGYNTSDSNESSPLLPAPSDPSPSINVTGSTHQSRHTSGPRLSKSRLEKLATEFAEAIPEREISMASLQGYLMVYKIRPESAVKDVPAWVEGEVKERREKERKRQERVERRRKQAEERERNKEKEASEKVAVETKVEGDAVTAS</sequence>
<name>A0ABR2ZRQ5_9AGAR</name>
<keyword evidence="8" id="KW-1133">Transmembrane helix</keyword>
<evidence type="ECO:0000256" key="11">
    <source>
        <dbReference type="ARBA" id="ARBA00048778"/>
    </source>
</evidence>
<feature type="region of interest" description="Disordered" evidence="13">
    <location>
        <begin position="462"/>
        <end position="543"/>
    </location>
</feature>
<evidence type="ECO:0000256" key="8">
    <source>
        <dbReference type="ARBA" id="ARBA00022989"/>
    </source>
</evidence>
<dbReference type="InterPro" id="IPR003959">
    <property type="entry name" value="ATPase_AAA_core"/>
</dbReference>
<evidence type="ECO:0000256" key="3">
    <source>
        <dbReference type="ARBA" id="ARBA00022692"/>
    </source>
</evidence>
<evidence type="ECO:0000256" key="2">
    <source>
        <dbReference type="ARBA" id="ARBA00007448"/>
    </source>
</evidence>
<keyword evidence="6" id="KW-0378">Hydrolase</keyword>
<reference evidence="16 17" key="1">
    <citation type="submission" date="2024-05" db="EMBL/GenBank/DDBJ databases">
        <title>A draft genome resource for the thread blight pathogen Marasmius tenuissimus strain MS-2.</title>
        <authorList>
            <person name="Yulfo-Soto G.E."/>
            <person name="Baruah I.K."/>
            <person name="Amoako-Attah I."/>
            <person name="Bukari Y."/>
            <person name="Meinhardt L.W."/>
            <person name="Bailey B.A."/>
            <person name="Cohen S.P."/>
        </authorList>
    </citation>
    <scope>NUCLEOTIDE SEQUENCE [LARGE SCALE GENOMIC DNA]</scope>
    <source>
        <strain evidence="16 17">MS-2</strain>
    </source>
</reference>
<feature type="domain" description="AAA+ ATPase" evidence="14">
    <location>
        <begin position="289"/>
        <end position="449"/>
    </location>
</feature>
<keyword evidence="4 12" id="KW-0547">Nucleotide-binding</keyword>
<dbReference type="Pfam" id="PF00004">
    <property type="entry name" value="AAA"/>
    <property type="match status" value="2"/>
</dbReference>
<keyword evidence="10" id="KW-0472">Membrane</keyword>
<evidence type="ECO:0000313" key="17">
    <source>
        <dbReference type="Proteomes" id="UP001437256"/>
    </source>
</evidence>
<proteinExistence type="inferred from homology"/>
<dbReference type="Proteomes" id="UP001437256">
    <property type="component" value="Unassembled WGS sequence"/>
</dbReference>
<organism evidence="16 17">
    <name type="scientific">Marasmius tenuissimus</name>
    <dbReference type="NCBI Taxonomy" id="585030"/>
    <lineage>
        <taxon>Eukaryota</taxon>
        <taxon>Fungi</taxon>
        <taxon>Dikarya</taxon>
        <taxon>Basidiomycota</taxon>
        <taxon>Agaricomycotina</taxon>
        <taxon>Agaricomycetes</taxon>
        <taxon>Agaricomycetidae</taxon>
        <taxon>Agaricales</taxon>
        <taxon>Marasmiineae</taxon>
        <taxon>Marasmiaceae</taxon>
        <taxon>Marasmius</taxon>
    </lineage>
</organism>
<dbReference type="InterPro" id="IPR057495">
    <property type="entry name" value="AAA_lid_BCS1"/>
</dbReference>
<dbReference type="SMART" id="SM01024">
    <property type="entry name" value="BCS1_N"/>
    <property type="match status" value="1"/>
</dbReference>
<comment type="catalytic activity">
    <reaction evidence="11">
        <text>ATP + H2O = ADP + phosphate + H(+)</text>
        <dbReference type="Rhea" id="RHEA:13065"/>
        <dbReference type="ChEBI" id="CHEBI:15377"/>
        <dbReference type="ChEBI" id="CHEBI:15378"/>
        <dbReference type="ChEBI" id="CHEBI:30616"/>
        <dbReference type="ChEBI" id="CHEBI:43474"/>
        <dbReference type="ChEBI" id="CHEBI:456216"/>
    </reaction>
    <physiologicalReaction direction="left-to-right" evidence="11">
        <dbReference type="Rhea" id="RHEA:13066"/>
    </physiologicalReaction>
</comment>
<accession>A0ABR2ZRQ5</accession>
<dbReference type="SUPFAM" id="SSF52540">
    <property type="entry name" value="P-loop containing nucleoside triphosphate hydrolases"/>
    <property type="match status" value="1"/>
</dbReference>
<gene>
    <name evidence="16" type="ORF">AAF712_009014</name>
</gene>
<feature type="compositionally biased region" description="Basic and acidic residues" evidence="13">
    <location>
        <begin position="362"/>
        <end position="372"/>
    </location>
</feature>
<dbReference type="InterPro" id="IPR003960">
    <property type="entry name" value="ATPase_AAA_CS"/>
</dbReference>
<protein>
    <recommendedName>
        <fullName evidence="18">P-loop containing nucleoside triphosphate hydrolase protein</fullName>
    </recommendedName>
</protein>
<evidence type="ECO:0008006" key="18">
    <source>
        <dbReference type="Google" id="ProtNLM"/>
    </source>
</evidence>
<dbReference type="PROSITE" id="PS00674">
    <property type="entry name" value="AAA"/>
    <property type="match status" value="1"/>
</dbReference>
<comment type="similarity">
    <text evidence="2">Belongs to the AAA ATPase family. BCS1 subfamily.</text>
</comment>
<evidence type="ECO:0000256" key="12">
    <source>
        <dbReference type="RuleBase" id="RU003651"/>
    </source>
</evidence>
<evidence type="ECO:0000259" key="14">
    <source>
        <dbReference type="SMART" id="SM00382"/>
    </source>
</evidence>
<evidence type="ECO:0000256" key="4">
    <source>
        <dbReference type="ARBA" id="ARBA00022741"/>
    </source>
</evidence>
<dbReference type="PANTHER" id="PTHR23070">
    <property type="entry name" value="BCS1 AAA-TYPE ATPASE"/>
    <property type="match status" value="1"/>
</dbReference>
<evidence type="ECO:0000256" key="10">
    <source>
        <dbReference type="ARBA" id="ARBA00023136"/>
    </source>
</evidence>
<keyword evidence="3" id="KW-0812">Transmembrane</keyword>
<feature type="domain" description="BCS1 N-terminal" evidence="15">
    <location>
        <begin position="80"/>
        <end position="258"/>
    </location>
</feature>
<comment type="subcellular location">
    <subcellularLocation>
        <location evidence="1">Mitochondrion inner membrane</location>
        <topology evidence="1">Single-pass membrane protein</topology>
    </subcellularLocation>
</comment>
<dbReference type="Pfam" id="PF08740">
    <property type="entry name" value="BCS1_N"/>
    <property type="match status" value="1"/>
</dbReference>
<feature type="region of interest" description="Disordered" evidence="13">
    <location>
        <begin position="362"/>
        <end position="396"/>
    </location>
</feature>
<dbReference type="Gene3D" id="3.40.50.300">
    <property type="entry name" value="P-loop containing nucleotide triphosphate hydrolases"/>
    <property type="match status" value="1"/>
</dbReference>
<feature type="compositionally biased region" description="Basic and acidic residues" evidence="13">
    <location>
        <begin position="382"/>
        <end position="391"/>
    </location>
</feature>
<evidence type="ECO:0000256" key="9">
    <source>
        <dbReference type="ARBA" id="ARBA00023128"/>
    </source>
</evidence>
<keyword evidence="9" id="KW-0496">Mitochondrion</keyword>
<dbReference type="SMART" id="SM00382">
    <property type="entry name" value="AAA"/>
    <property type="match status" value="1"/>
</dbReference>
<evidence type="ECO:0000256" key="6">
    <source>
        <dbReference type="ARBA" id="ARBA00022801"/>
    </source>
</evidence>
<evidence type="ECO:0000256" key="1">
    <source>
        <dbReference type="ARBA" id="ARBA00004434"/>
    </source>
</evidence>
<evidence type="ECO:0000313" key="16">
    <source>
        <dbReference type="EMBL" id="KAL0064048.1"/>
    </source>
</evidence>
<keyword evidence="7 12" id="KW-0067">ATP-binding</keyword>
<dbReference type="Pfam" id="PF25426">
    <property type="entry name" value="AAA_lid_BCS1"/>
    <property type="match status" value="1"/>
</dbReference>
<dbReference type="InterPro" id="IPR027417">
    <property type="entry name" value="P-loop_NTPase"/>
</dbReference>
<evidence type="ECO:0000256" key="13">
    <source>
        <dbReference type="SAM" id="MobiDB-lite"/>
    </source>
</evidence>